<dbReference type="Gene3D" id="1.10.260.40">
    <property type="entry name" value="lambda repressor-like DNA-binding domains"/>
    <property type="match status" value="1"/>
</dbReference>
<dbReference type="CDD" id="cd00093">
    <property type="entry name" value="HTH_XRE"/>
    <property type="match status" value="1"/>
</dbReference>
<evidence type="ECO:0000313" key="3">
    <source>
        <dbReference type="Proteomes" id="UP000692896"/>
    </source>
</evidence>
<dbReference type="SMART" id="SM00530">
    <property type="entry name" value="HTH_XRE"/>
    <property type="match status" value="1"/>
</dbReference>
<gene>
    <name evidence="2" type="ORF">J7E47_26340</name>
</gene>
<name>A0A944DQY7_PSEFL</name>
<protein>
    <submittedName>
        <fullName evidence="2">Helix-turn-helix domain-containing protein</fullName>
    </submittedName>
</protein>
<dbReference type="Pfam" id="PF04266">
    <property type="entry name" value="ASCH"/>
    <property type="match status" value="1"/>
</dbReference>
<dbReference type="InterPro" id="IPR007374">
    <property type="entry name" value="ASCH_domain"/>
</dbReference>
<comment type="caution">
    <text evidence="2">The sequence shown here is derived from an EMBL/GenBank/DDBJ whole genome shotgun (WGS) entry which is preliminary data.</text>
</comment>
<dbReference type="SUPFAM" id="SSF88697">
    <property type="entry name" value="PUA domain-like"/>
    <property type="match status" value="1"/>
</dbReference>
<evidence type="ECO:0000313" key="2">
    <source>
        <dbReference type="EMBL" id="MBT2332238.1"/>
    </source>
</evidence>
<reference evidence="2" key="1">
    <citation type="submission" date="2021-03" db="EMBL/GenBank/DDBJ databases">
        <title>Genomic analysis provides insights into the functional capacity of soil bacteria communities inhabiting an altitudinal gradient in the Atacama Desert.</title>
        <authorList>
            <person name="Gonzalez M."/>
            <person name="Maldonado J."/>
            <person name="Maza F."/>
            <person name="Hodar C."/>
            <person name="Cortes M."/>
            <person name="Palma R."/>
            <person name="Andreani C."/>
            <person name="Gaete A."/>
            <person name="Vasquez-Dean J."/>
            <person name="Acuna V."/>
            <person name="Aguado M."/>
            <person name="Mandakovic D."/>
            <person name="Latorre M."/>
            <person name="Orellana A."/>
            <person name="Gutierrez R."/>
            <person name="Montecino M."/>
            <person name="Allende M."/>
            <person name="Maass A."/>
            <person name="Cambiazo V."/>
        </authorList>
    </citation>
    <scope>NUCLEOTIDE SEQUENCE</scope>
    <source>
        <strain evidence="2">ISL-25</strain>
    </source>
</reference>
<dbReference type="PROSITE" id="PS50943">
    <property type="entry name" value="HTH_CROC1"/>
    <property type="match status" value="1"/>
</dbReference>
<dbReference type="GO" id="GO:0003677">
    <property type="term" value="F:DNA binding"/>
    <property type="evidence" value="ECO:0007669"/>
    <property type="project" value="InterPro"/>
</dbReference>
<dbReference type="InterPro" id="IPR001387">
    <property type="entry name" value="Cro/C1-type_HTH"/>
</dbReference>
<dbReference type="EMBL" id="JAGGOB010000082">
    <property type="protein sequence ID" value="MBT2332238.1"/>
    <property type="molecule type" value="Genomic_DNA"/>
</dbReference>
<dbReference type="SUPFAM" id="SSF47413">
    <property type="entry name" value="lambda repressor-like DNA-binding domains"/>
    <property type="match status" value="1"/>
</dbReference>
<dbReference type="InterPro" id="IPR015947">
    <property type="entry name" value="PUA-like_sf"/>
</dbReference>
<feature type="domain" description="HTH cro/C1-type" evidence="1">
    <location>
        <begin position="26"/>
        <end position="81"/>
    </location>
</feature>
<dbReference type="RefSeq" id="WP_214916019.1">
    <property type="nucleotide sequence ID" value="NZ_JAGGNX010000006.1"/>
</dbReference>
<evidence type="ECO:0000259" key="1">
    <source>
        <dbReference type="PROSITE" id="PS50943"/>
    </source>
</evidence>
<organism evidence="2 3">
    <name type="scientific">Pseudomonas fluorescens</name>
    <dbReference type="NCBI Taxonomy" id="294"/>
    <lineage>
        <taxon>Bacteria</taxon>
        <taxon>Pseudomonadati</taxon>
        <taxon>Pseudomonadota</taxon>
        <taxon>Gammaproteobacteria</taxon>
        <taxon>Pseudomonadales</taxon>
        <taxon>Pseudomonadaceae</taxon>
        <taxon>Pseudomonas</taxon>
    </lineage>
</organism>
<proteinExistence type="predicted"/>
<dbReference type="Proteomes" id="UP000692896">
    <property type="component" value="Unassembled WGS sequence"/>
</dbReference>
<dbReference type="Pfam" id="PF01381">
    <property type="entry name" value="HTH_3"/>
    <property type="match status" value="1"/>
</dbReference>
<dbReference type="Gene3D" id="2.30.130.30">
    <property type="entry name" value="Hypothetical protein"/>
    <property type="match status" value="1"/>
</dbReference>
<accession>A0A944DQY7</accession>
<dbReference type="AlphaFoldDB" id="A0A944DQY7"/>
<dbReference type="InterPro" id="IPR010982">
    <property type="entry name" value="Lambda_DNA-bd_dom_sf"/>
</dbReference>
<sequence>MSQKAQVIAAVYGKENDAGRVVGQSLKSLREAVGYTQLQMAEKLGIGQAAISKIEARGDVQISSLKKYVETLGASLRIEAAFSADSDVSARLRGELQIEEHSDRQLVLPIFSSDELTSKTTKDLIISIHPHYSEKILEGKKTVELRRRFPISTAKGTKIYIYSTSPVMAIVGCAEISEIIKLPIQNIWKKYSKSALIKKQDFEIYFEGLTEGFALELTNAQTFENPMNLKELRERFNFTPPQSFIYAKQEVRRALMDEQTNISN</sequence>